<keyword evidence="2" id="KW-1185">Reference proteome</keyword>
<dbReference type="EMBL" id="FOMH01000010">
    <property type="protein sequence ID" value="SFD65565.1"/>
    <property type="molecule type" value="Genomic_DNA"/>
</dbReference>
<accession>A0A1I1U4D9</accession>
<dbReference type="Proteomes" id="UP000199672">
    <property type="component" value="Unassembled WGS sequence"/>
</dbReference>
<name>A0A1I1U4D9_9FLAO</name>
<evidence type="ECO:0000313" key="1">
    <source>
        <dbReference type="EMBL" id="SFD65565.1"/>
    </source>
</evidence>
<protein>
    <submittedName>
        <fullName evidence="1">Uncharacterized protein</fullName>
    </submittedName>
</protein>
<proteinExistence type="predicted"/>
<gene>
    <name evidence="1" type="ORF">SAMN05216297_110181</name>
</gene>
<evidence type="ECO:0000313" key="2">
    <source>
        <dbReference type="Proteomes" id="UP000199672"/>
    </source>
</evidence>
<organism evidence="1 2">
    <name type="scientific">Flavobacterium phragmitis</name>
    <dbReference type="NCBI Taxonomy" id="739143"/>
    <lineage>
        <taxon>Bacteria</taxon>
        <taxon>Pseudomonadati</taxon>
        <taxon>Bacteroidota</taxon>
        <taxon>Flavobacteriia</taxon>
        <taxon>Flavobacteriales</taxon>
        <taxon>Flavobacteriaceae</taxon>
        <taxon>Flavobacterium</taxon>
    </lineage>
</organism>
<sequence length="41" mass="4915">MHLTVYLDGIVVVYNYIKMFSFMSSILNDLFQVFKILCNFF</sequence>
<dbReference type="AlphaFoldDB" id="A0A1I1U4D9"/>
<reference evidence="2" key="1">
    <citation type="submission" date="2016-10" db="EMBL/GenBank/DDBJ databases">
        <authorList>
            <person name="Varghese N."/>
            <person name="Submissions S."/>
        </authorList>
    </citation>
    <scope>NUCLEOTIDE SEQUENCE [LARGE SCALE GENOMIC DNA]</scope>
    <source>
        <strain evidence="2">CGMCC 1.10370</strain>
    </source>
</reference>